<protein>
    <submittedName>
        <fullName evidence="1">Uncharacterized protein</fullName>
    </submittedName>
</protein>
<sequence>MLGESELLFRKQKFLTLRSESLREELGNKNYDLCSLKIAKA</sequence>
<dbReference type="Proteomes" id="UP000070080">
    <property type="component" value="Unassembled WGS sequence"/>
</dbReference>
<name>A0A133YAW3_9FIRM</name>
<gene>
    <name evidence="1" type="ORF">HMPREF1872_00877</name>
</gene>
<accession>A0A133YAW3</accession>
<keyword evidence="2" id="KW-1185">Reference proteome</keyword>
<comment type="caution">
    <text evidence="1">The sequence shown here is derived from an EMBL/GenBank/DDBJ whole genome shotgun (WGS) entry which is preliminary data.</text>
</comment>
<dbReference type="EMBL" id="LSCV01000030">
    <property type="protein sequence ID" value="KXB40331.1"/>
    <property type="molecule type" value="Genomic_DNA"/>
</dbReference>
<dbReference type="STRING" id="1497955.HMPREF1872_00877"/>
<dbReference type="AlphaFoldDB" id="A0A133YAW3"/>
<proteinExistence type="predicted"/>
<evidence type="ECO:0000313" key="2">
    <source>
        <dbReference type="Proteomes" id="UP000070080"/>
    </source>
</evidence>
<organism evidence="1 2">
    <name type="scientific">Amygdalobacter nucleatus</name>
    <dbReference type="NCBI Taxonomy" id="3029274"/>
    <lineage>
        <taxon>Bacteria</taxon>
        <taxon>Bacillati</taxon>
        <taxon>Bacillota</taxon>
        <taxon>Clostridia</taxon>
        <taxon>Eubacteriales</taxon>
        <taxon>Oscillospiraceae</taxon>
        <taxon>Amygdalobacter</taxon>
    </lineage>
</organism>
<evidence type="ECO:0000313" key="1">
    <source>
        <dbReference type="EMBL" id="KXB40331.1"/>
    </source>
</evidence>
<reference evidence="2" key="1">
    <citation type="submission" date="2016-01" db="EMBL/GenBank/DDBJ databases">
        <authorList>
            <person name="Mitreva M."/>
            <person name="Pepin K.H."/>
            <person name="Mihindukulasuriya K.A."/>
            <person name="Fulton R."/>
            <person name="Fronick C."/>
            <person name="O'Laughlin M."/>
            <person name="Miner T."/>
            <person name="Herter B."/>
            <person name="Rosa B.A."/>
            <person name="Cordes M."/>
            <person name="Tomlinson C."/>
            <person name="Wollam A."/>
            <person name="Palsikar V.B."/>
            <person name="Mardis E.R."/>
            <person name="Wilson R.K."/>
        </authorList>
    </citation>
    <scope>NUCLEOTIDE SEQUENCE [LARGE SCALE GENOMIC DNA]</scope>
    <source>
        <strain evidence="2">KA00274</strain>
    </source>
</reference>